<reference evidence="5 6" key="1">
    <citation type="submission" date="2018-11" db="EMBL/GenBank/DDBJ databases">
        <authorList>
            <person name="Li F."/>
        </authorList>
    </citation>
    <scope>NUCLEOTIDE SEQUENCE [LARGE SCALE GENOMIC DNA]</scope>
    <source>
        <strain evidence="5 6">KIS18-7</strain>
    </source>
</reference>
<dbReference type="EMBL" id="RJSG01000002">
    <property type="protein sequence ID" value="RNL79564.1"/>
    <property type="molecule type" value="Genomic_DNA"/>
</dbReference>
<organism evidence="5 6">
    <name type="scientific">Nocardioides marmorisolisilvae</name>
    <dbReference type="NCBI Taxonomy" id="1542737"/>
    <lineage>
        <taxon>Bacteria</taxon>
        <taxon>Bacillati</taxon>
        <taxon>Actinomycetota</taxon>
        <taxon>Actinomycetes</taxon>
        <taxon>Propionibacteriales</taxon>
        <taxon>Nocardioidaceae</taxon>
        <taxon>Nocardioides</taxon>
    </lineage>
</organism>
<evidence type="ECO:0000256" key="2">
    <source>
        <dbReference type="SAM" id="Phobius"/>
    </source>
</evidence>
<evidence type="ECO:0000259" key="3">
    <source>
        <dbReference type="Pfam" id="PF02470"/>
    </source>
</evidence>
<dbReference type="PANTHER" id="PTHR33371">
    <property type="entry name" value="INTERMEMBRANE PHOSPHOLIPID TRANSPORT SYSTEM BINDING PROTEIN MLAD-RELATED"/>
    <property type="match status" value="1"/>
</dbReference>
<name>A0A3N0DVB5_9ACTN</name>
<feature type="region of interest" description="Disordered" evidence="1">
    <location>
        <begin position="337"/>
        <end position="379"/>
    </location>
</feature>
<protein>
    <submittedName>
        <fullName evidence="5">MCE family protein</fullName>
    </submittedName>
</protein>
<feature type="domain" description="Mammalian cell entry C-terminal" evidence="4">
    <location>
        <begin position="138"/>
        <end position="308"/>
    </location>
</feature>
<feature type="transmembrane region" description="Helical" evidence="2">
    <location>
        <begin position="25"/>
        <end position="44"/>
    </location>
</feature>
<proteinExistence type="predicted"/>
<dbReference type="RefSeq" id="WP_123234066.1">
    <property type="nucleotide sequence ID" value="NZ_RJSG01000002.1"/>
</dbReference>
<comment type="caution">
    <text evidence="5">The sequence shown here is derived from an EMBL/GenBank/DDBJ whole genome shotgun (WGS) entry which is preliminary data.</text>
</comment>
<dbReference type="AlphaFoldDB" id="A0A3N0DVB5"/>
<dbReference type="Pfam" id="PF02470">
    <property type="entry name" value="MlaD"/>
    <property type="match status" value="1"/>
</dbReference>
<dbReference type="GO" id="GO:0005576">
    <property type="term" value="C:extracellular region"/>
    <property type="evidence" value="ECO:0007669"/>
    <property type="project" value="TreeGrafter"/>
</dbReference>
<dbReference type="InterPro" id="IPR005693">
    <property type="entry name" value="Mce"/>
</dbReference>
<dbReference type="OrthoDB" id="4741753at2"/>
<evidence type="ECO:0000313" key="6">
    <source>
        <dbReference type="Proteomes" id="UP000277094"/>
    </source>
</evidence>
<evidence type="ECO:0000313" key="5">
    <source>
        <dbReference type="EMBL" id="RNL79564.1"/>
    </source>
</evidence>
<dbReference type="Proteomes" id="UP000277094">
    <property type="component" value="Unassembled WGS sequence"/>
</dbReference>
<dbReference type="InterPro" id="IPR052336">
    <property type="entry name" value="MlaD_Phospholipid_Transporter"/>
</dbReference>
<gene>
    <name evidence="5" type="ORF">EFL95_11335</name>
</gene>
<dbReference type="NCBIfam" id="TIGR00996">
    <property type="entry name" value="Mtu_fam_mce"/>
    <property type="match status" value="1"/>
</dbReference>
<keyword evidence="2" id="KW-1133">Transmembrane helix</keyword>
<keyword evidence="2" id="KW-0812">Transmembrane</keyword>
<keyword evidence="2" id="KW-0472">Membrane</keyword>
<evidence type="ECO:0000256" key="1">
    <source>
        <dbReference type="SAM" id="MobiDB-lite"/>
    </source>
</evidence>
<dbReference type="PANTHER" id="PTHR33371:SF16">
    <property type="entry name" value="MCE-FAMILY PROTEIN MCE3F"/>
    <property type="match status" value="1"/>
</dbReference>
<dbReference type="InterPro" id="IPR024516">
    <property type="entry name" value="Mce_C"/>
</dbReference>
<evidence type="ECO:0000259" key="4">
    <source>
        <dbReference type="Pfam" id="PF11887"/>
    </source>
</evidence>
<dbReference type="InterPro" id="IPR003399">
    <property type="entry name" value="Mce/MlaD"/>
</dbReference>
<feature type="domain" description="Mce/MlaD" evidence="3">
    <location>
        <begin position="56"/>
        <end position="130"/>
    </location>
</feature>
<accession>A0A3N0DVB5</accession>
<keyword evidence="6" id="KW-1185">Reference proteome</keyword>
<sequence length="379" mass="41043">MSYGGDSVASVRPLHNLRGILADRLWMSLIGVIVVLMVTLAYLFNNVLDTPILRGTKTIRVELTSTGGLFEGSSVTYRGVKVGKVHQIKLTDDGVEAKVVITSSDKIPANSVVKVRSLSPVGEQYLDFQPKTSKGPFLHDGSVIPATSTDLPKTLASTVISVNKLLDQIDARQLHTLLTELSTGLAGTGEEIGKLVDQGSQLLAQLDELWPETERLINNGNTVLSIGTEKADDIRTLASSAKEFAAFLKNYDPELRTTLETAPQHVEELQQLLDDMDGYLPKFLSTAVLVSNLFRSYAPHLGVILAEYPGGLSVIPRAIKNGIVQIEGIPQRPTVCRYSTPMREPTNPQRRPLVTTGHCPSNAPNLQRGAAHAPGPVDE</sequence>
<dbReference type="Pfam" id="PF11887">
    <property type="entry name" value="Mce4_CUP1"/>
    <property type="match status" value="1"/>
</dbReference>